<dbReference type="EMBL" id="CP003349">
    <property type="protein sequence ID" value="AFD05891.1"/>
    <property type="molecule type" value="Genomic_DNA"/>
</dbReference>
<dbReference type="HOGENOM" id="CLU_465312_0_0_10"/>
<gene>
    <name evidence="3" type="ordered locus">Solca_0772</name>
</gene>
<dbReference type="Proteomes" id="UP000007590">
    <property type="component" value="Chromosome"/>
</dbReference>
<organism evidence="3 4">
    <name type="scientific">Solitalea canadensis (strain ATCC 29591 / DSM 3403 / JCM 21819 / LMG 8368 / NBRC 15130 / NCIMB 12057 / USAM 9D)</name>
    <name type="common">Flexibacter canadensis</name>
    <dbReference type="NCBI Taxonomy" id="929556"/>
    <lineage>
        <taxon>Bacteria</taxon>
        <taxon>Pseudomonadati</taxon>
        <taxon>Bacteroidota</taxon>
        <taxon>Sphingobacteriia</taxon>
        <taxon>Sphingobacteriales</taxon>
        <taxon>Sphingobacteriaceae</taxon>
        <taxon>Solitalea</taxon>
    </lineage>
</organism>
<keyword evidence="4" id="KW-1185">Reference proteome</keyword>
<feature type="domain" description="DUF4468" evidence="2">
    <location>
        <begin position="36"/>
        <end position="120"/>
    </location>
</feature>
<sequence>MNKFLLALFFLFPCSLLAQKLEFPLGDTTNKISYKAEIKVDADLMKVELHQRAKDWILLNFLEENKVLHKDDLKEGIIVGKAFAGYATKLNAKEFHHMLTWTVTIRVKNGSYSYEMTDFYSTEDASGNNAYTKSWVTPLEDLVLNDIAFKENGDYKPLYKMHAMALDKNAKQVIESLKSAMQPFKMSDQLKAQEPLVKAVPANSPAVAVTAPKVGDTVKTNQNTAQSLINSLKNLNDSKAIDSVMKYLMAEKEALTKKQNTIAVNDTTKNAVNEKVITPNKSAEIVKKDSVKTKDAVVVAPIETSTKVAIPNTQPAVAKTDSTQVAAKVQKPGVAVVKADSIKSAIVVSPVIAKVDSSNKQVVATVPAATAPTTTTVAQPVKVSAPVKALPEFFMPDSPRVTMTALGIGTGKITFPVSDSTNKVCYVGGIRLDSMSTKVELFQRAKDWITLNFQLENQVLHRDDLHNGVLIAKGFAGYTTKLNAKDFQHKLTWTMTITVKNGGYTYEMTDIYSSEYASGNNAYTQSWTTPIEDLILSDIAFKDNGDYKPLYKMHATSTDKSIKEVIESLKSAMKPFSVMNDMKFGG</sequence>
<dbReference type="InterPro" id="IPR027823">
    <property type="entry name" value="DUF4468"/>
</dbReference>
<dbReference type="CDD" id="cd12190">
    <property type="entry name" value="Bacova_04320_like"/>
    <property type="match status" value="1"/>
</dbReference>
<accession>H8KPJ3</accession>
<evidence type="ECO:0000313" key="4">
    <source>
        <dbReference type="Proteomes" id="UP000007590"/>
    </source>
</evidence>
<reference evidence="3" key="1">
    <citation type="submission" date="2012-02" db="EMBL/GenBank/DDBJ databases">
        <title>The complete genome of Solitalea canadensis DSM 3403.</title>
        <authorList>
            <consortium name="US DOE Joint Genome Institute (JGI-PGF)"/>
            <person name="Lucas S."/>
            <person name="Copeland A."/>
            <person name="Lapidus A."/>
            <person name="Glavina del Rio T."/>
            <person name="Dalin E."/>
            <person name="Tice H."/>
            <person name="Bruce D."/>
            <person name="Goodwin L."/>
            <person name="Pitluck S."/>
            <person name="Peters L."/>
            <person name="Ovchinnikova G."/>
            <person name="Lu M."/>
            <person name="Kyrpides N."/>
            <person name="Mavromatis K."/>
            <person name="Ivanova N."/>
            <person name="Brettin T."/>
            <person name="Detter J.C."/>
            <person name="Han C."/>
            <person name="Larimer F."/>
            <person name="Land M."/>
            <person name="Hauser L."/>
            <person name="Markowitz V."/>
            <person name="Cheng J.-F."/>
            <person name="Hugenholtz P."/>
            <person name="Woyke T."/>
            <person name="Wu D."/>
            <person name="Spring S."/>
            <person name="Schroeder M."/>
            <person name="Kopitz M."/>
            <person name="Brambilla E."/>
            <person name="Klenk H.-P."/>
            <person name="Eisen J.A."/>
        </authorList>
    </citation>
    <scope>NUCLEOTIDE SEQUENCE</scope>
    <source>
        <strain evidence="3">DSM 3403</strain>
    </source>
</reference>
<dbReference type="AlphaFoldDB" id="H8KPJ3"/>
<keyword evidence="1" id="KW-0732">Signal</keyword>
<protein>
    <recommendedName>
        <fullName evidence="2">DUF4468 domain-containing protein</fullName>
    </recommendedName>
</protein>
<evidence type="ECO:0000256" key="1">
    <source>
        <dbReference type="SAM" id="SignalP"/>
    </source>
</evidence>
<dbReference type="KEGG" id="scn:Solca_0772"/>
<proteinExistence type="predicted"/>
<evidence type="ECO:0000313" key="3">
    <source>
        <dbReference type="EMBL" id="AFD05891.1"/>
    </source>
</evidence>
<name>H8KPJ3_SOLCM</name>
<dbReference type="OrthoDB" id="794676at2"/>
<feature type="domain" description="DUF4468" evidence="2">
    <location>
        <begin position="430"/>
        <end position="512"/>
    </location>
</feature>
<feature type="chain" id="PRO_5003613001" description="DUF4468 domain-containing protein" evidence="1">
    <location>
        <begin position="19"/>
        <end position="586"/>
    </location>
</feature>
<dbReference type="Gene3D" id="3.30.530.80">
    <property type="match status" value="2"/>
</dbReference>
<feature type="signal peptide" evidence="1">
    <location>
        <begin position="1"/>
        <end position="18"/>
    </location>
</feature>
<dbReference type="RefSeq" id="WP_014679119.1">
    <property type="nucleotide sequence ID" value="NC_017770.1"/>
</dbReference>
<evidence type="ECO:0000259" key="2">
    <source>
        <dbReference type="Pfam" id="PF14730"/>
    </source>
</evidence>
<dbReference type="Pfam" id="PF14730">
    <property type="entry name" value="DUF4468"/>
    <property type="match status" value="2"/>
</dbReference>